<dbReference type="OrthoDB" id="6436101at2759"/>
<organism evidence="2 3">
    <name type="scientific">Araneus ventricosus</name>
    <name type="common">Orbweaver spider</name>
    <name type="synonym">Epeira ventricosa</name>
    <dbReference type="NCBI Taxonomy" id="182803"/>
    <lineage>
        <taxon>Eukaryota</taxon>
        <taxon>Metazoa</taxon>
        <taxon>Ecdysozoa</taxon>
        <taxon>Arthropoda</taxon>
        <taxon>Chelicerata</taxon>
        <taxon>Arachnida</taxon>
        <taxon>Araneae</taxon>
        <taxon>Araneomorphae</taxon>
        <taxon>Entelegynae</taxon>
        <taxon>Araneoidea</taxon>
        <taxon>Araneidae</taxon>
        <taxon>Araneus</taxon>
    </lineage>
</organism>
<comment type="caution">
    <text evidence="2">The sequence shown here is derived from an EMBL/GenBank/DDBJ whole genome shotgun (WGS) entry which is preliminary data.</text>
</comment>
<sequence>MEKNKKNSPNDKETNRNENKLKDKNILPPKIFSSQSQNRSENSKSKNDKNAKDNESKSANQSKPKNSAEKTDANENDEQNACKMAHVKPKDSKQRQKAKAAHFEDDVLAELKREFPATNSKPKRRVRIEDEKEDEDEPDAGQKDDKPKARARSNALKEGLYVEPELPDMPSKDIIVEKGGAEVGQNLMGQKGFVSSLLFDVISKENVYPLQESKSKPVSKQDLLERQSTIMDVSSDIGAHFEKKDKSKSLTMISAKKKASRSKLSASRRYLQKPVESQVSVTTKSQTLPPDLQHLKSGWQPTDEVEEGPQVGFRQRKQSWVGTYVDGTDYWTKRESSFEQEEVPFEIDQRGQTWYDLPVADEVQIEIPTGTKRTLSRAKFDAIKMQSPEELAESADEEKKRLFSFDDREPIPEKISSDLYQMFLEFCKTDDLSAVQNRLSLLNADRSLEKVGLLDHKKLTMVHTGLCFKAAGGGR</sequence>
<accession>A0A4Y2EIL6</accession>
<gene>
    <name evidence="2" type="ORF">AVEN_146153_1</name>
</gene>
<dbReference type="AlphaFoldDB" id="A0A4Y2EIL6"/>
<reference evidence="2 3" key="1">
    <citation type="journal article" date="2019" name="Sci. Rep.">
        <title>Orb-weaving spider Araneus ventricosus genome elucidates the spidroin gene catalogue.</title>
        <authorList>
            <person name="Kono N."/>
            <person name="Nakamura H."/>
            <person name="Ohtoshi R."/>
            <person name="Moran D.A.P."/>
            <person name="Shinohara A."/>
            <person name="Yoshida Y."/>
            <person name="Fujiwara M."/>
            <person name="Mori M."/>
            <person name="Tomita M."/>
            <person name="Arakawa K."/>
        </authorList>
    </citation>
    <scope>NUCLEOTIDE SEQUENCE [LARGE SCALE GENOMIC DNA]</scope>
</reference>
<feature type="compositionally biased region" description="Polar residues" evidence="1">
    <location>
        <begin position="275"/>
        <end position="288"/>
    </location>
</feature>
<feature type="region of interest" description="Disordered" evidence="1">
    <location>
        <begin position="260"/>
        <end position="310"/>
    </location>
</feature>
<feature type="compositionally biased region" description="Basic and acidic residues" evidence="1">
    <location>
        <begin position="1"/>
        <end position="25"/>
    </location>
</feature>
<keyword evidence="3" id="KW-1185">Reference proteome</keyword>
<protein>
    <submittedName>
        <fullName evidence="2">Uncharacterized protein</fullName>
    </submittedName>
</protein>
<feature type="compositionally biased region" description="Basic and acidic residues" evidence="1">
    <location>
        <begin position="101"/>
        <end position="115"/>
    </location>
</feature>
<evidence type="ECO:0000256" key="1">
    <source>
        <dbReference type="SAM" id="MobiDB-lite"/>
    </source>
</evidence>
<evidence type="ECO:0000313" key="2">
    <source>
        <dbReference type="EMBL" id="GBM27928.1"/>
    </source>
</evidence>
<name>A0A4Y2EIL6_ARAVE</name>
<dbReference type="Proteomes" id="UP000499080">
    <property type="component" value="Unassembled WGS sequence"/>
</dbReference>
<dbReference type="EMBL" id="BGPR01000598">
    <property type="protein sequence ID" value="GBM27928.1"/>
    <property type="molecule type" value="Genomic_DNA"/>
</dbReference>
<proteinExistence type="predicted"/>
<feature type="region of interest" description="Disordered" evidence="1">
    <location>
        <begin position="1"/>
        <end position="165"/>
    </location>
</feature>
<evidence type="ECO:0000313" key="3">
    <source>
        <dbReference type="Proteomes" id="UP000499080"/>
    </source>
</evidence>
<feature type="compositionally biased region" description="Basic and acidic residues" evidence="1">
    <location>
        <begin position="41"/>
        <end position="56"/>
    </location>
</feature>